<dbReference type="CDD" id="cd00751">
    <property type="entry name" value="thiolase"/>
    <property type="match status" value="1"/>
</dbReference>
<dbReference type="GO" id="GO:0005777">
    <property type="term" value="C:peroxisome"/>
    <property type="evidence" value="ECO:0007669"/>
    <property type="project" value="TreeGrafter"/>
</dbReference>
<dbReference type="PROSITE" id="PS00099">
    <property type="entry name" value="THIOLASE_3"/>
    <property type="match status" value="1"/>
</dbReference>
<evidence type="ECO:0000259" key="10">
    <source>
        <dbReference type="Pfam" id="PF02803"/>
    </source>
</evidence>
<proteinExistence type="inferred from homology"/>
<dbReference type="AlphaFoldDB" id="A0A0D9PGJ3"/>
<evidence type="ECO:0000256" key="6">
    <source>
        <dbReference type="ARBA" id="ARBA00024073"/>
    </source>
</evidence>
<keyword evidence="5 8" id="KW-0012">Acyltransferase</keyword>
<dbReference type="SUPFAM" id="SSF53901">
    <property type="entry name" value="Thiolase-like"/>
    <property type="match status" value="2"/>
</dbReference>
<reference evidence="12" key="1">
    <citation type="journal article" date="2014" name="BMC Genomics">
        <title>The genome sequence of the biocontrol fungus Metarhizium anisopliae and comparative genomics of Metarhizium species.</title>
        <authorList>
            <person name="Pattemore J.A."/>
            <person name="Hane J.K."/>
            <person name="Williams A.H."/>
            <person name="Wilson B.A."/>
            <person name="Stodart B.J."/>
            <person name="Ash G.J."/>
        </authorList>
    </citation>
    <scope>NUCLEOTIDE SEQUENCE [LARGE SCALE GENOMIC DNA]</scope>
    <source>
        <strain evidence="12">BRIP 53293</strain>
    </source>
</reference>
<evidence type="ECO:0000256" key="1">
    <source>
        <dbReference type="ARBA" id="ARBA00001958"/>
    </source>
</evidence>
<dbReference type="Pfam" id="PF00108">
    <property type="entry name" value="Thiolase_N"/>
    <property type="match status" value="1"/>
</dbReference>
<evidence type="ECO:0000256" key="8">
    <source>
        <dbReference type="RuleBase" id="RU003557"/>
    </source>
</evidence>
<evidence type="ECO:0000313" key="11">
    <source>
        <dbReference type="EMBL" id="KJK83950.1"/>
    </source>
</evidence>
<evidence type="ECO:0000256" key="3">
    <source>
        <dbReference type="ARBA" id="ARBA00010982"/>
    </source>
</evidence>
<dbReference type="GO" id="GO:0006635">
    <property type="term" value="P:fatty acid beta-oxidation"/>
    <property type="evidence" value="ECO:0007669"/>
    <property type="project" value="TreeGrafter"/>
</dbReference>
<dbReference type="Pfam" id="PF02803">
    <property type="entry name" value="Thiolase_C"/>
    <property type="match status" value="1"/>
</dbReference>
<dbReference type="InterPro" id="IPR050215">
    <property type="entry name" value="Thiolase-like_sf_Thiolase"/>
</dbReference>
<dbReference type="Proteomes" id="UP000054544">
    <property type="component" value="Unassembled WGS sequence"/>
</dbReference>
<dbReference type="InterPro" id="IPR020610">
    <property type="entry name" value="Thiolase_AS"/>
</dbReference>
<dbReference type="GO" id="GO:0010124">
    <property type="term" value="P:phenylacetate catabolic process"/>
    <property type="evidence" value="ECO:0007669"/>
    <property type="project" value="TreeGrafter"/>
</dbReference>
<dbReference type="InterPro" id="IPR020613">
    <property type="entry name" value="Thiolase_CS"/>
</dbReference>
<comment type="catalytic activity">
    <reaction evidence="7">
        <text>an acyl-CoA + acetyl-CoA = a 3-oxoacyl-CoA + CoA</text>
        <dbReference type="Rhea" id="RHEA:21564"/>
        <dbReference type="ChEBI" id="CHEBI:57287"/>
        <dbReference type="ChEBI" id="CHEBI:57288"/>
        <dbReference type="ChEBI" id="CHEBI:58342"/>
        <dbReference type="ChEBI" id="CHEBI:90726"/>
        <dbReference type="EC" id="2.3.1.16"/>
    </reaction>
</comment>
<evidence type="ECO:0000256" key="2">
    <source>
        <dbReference type="ARBA" id="ARBA00004872"/>
    </source>
</evidence>
<dbReference type="OrthoDB" id="5404651at2759"/>
<protein>
    <recommendedName>
        <fullName evidence="6">acetyl-CoA C-acyltransferase</fullName>
        <ecNumber evidence="6">2.3.1.16</ecNumber>
    </recommendedName>
</protein>
<feature type="domain" description="Thiolase N-terminal" evidence="9">
    <location>
        <begin position="22"/>
        <end position="75"/>
    </location>
</feature>
<dbReference type="GO" id="GO:0003988">
    <property type="term" value="F:acetyl-CoA C-acyltransferase activity"/>
    <property type="evidence" value="ECO:0007669"/>
    <property type="project" value="UniProtKB-EC"/>
</dbReference>
<comment type="cofactor">
    <cofactor evidence="1">
        <name>K(+)</name>
        <dbReference type="ChEBI" id="CHEBI:29103"/>
    </cofactor>
</comment>
<accession>A0A0D9PGJ3</accession>
<dbReference type="Gene3D" id="3.40.47.10">
    <property type="match status" value="2"/>
</dbReference>
<feature type="domain" description="Thiolase C-terminal" evidence="10">
    <location>
        <begin position="87"/>
        <end position="209"/>
    </location>
</feature>
<dbReference type="InterPro" id="IPR020617">
    <property type="entry name" value="Thiolase_C"/>
</dbReference>
<sequence length="213" mass="21789">SIVPIATRFQEVDRQGAKVGAEQRLTVARDDGIRENVSVEALARLKPAFKPGGASTAGNSSQVSDGAAATLLMSRGTATRLGLSDRIIGKFVSAAVVGCAPDAMGIGPALAIPKLLASHGLAVGDVDRWEINEAFASQALYCLRKLGLEDAWAAGRVNPTGGAIALGHPLGATGARMTSTLVHGMRRDGHDLGVVSMCVGTGMGMAGLFAREA</sequence>
<evidence type="ECO:0000256" key="4">
    <source>
        <dbReference type="ARBA" id="ARBA00022679"/>
    </source>
</evidence>
<dbReference type="InterPro" id="IPR016039">
    <property type="entry name" value="Thiolase-like"/>
</dbReference>
<name>A0A0D9PGJ3_METAN</name>
<evidence type="ECO:0000313" key="12">
    <source>
        <dbReference type="Proteomes" id="UP000054544"/>
    </source>
</evidence>
<evidence type="ECO:0000256" key="5">
    <source>
        <dbReference type="ARBA" id="ARBA00023315"/>
    </source>
</evidence>
<evidence type="ECO:0000259" key="9">
    <source>
        <dbReference type="Pfam" id="PF00108"/>
    </source>
</evidence>
<dbReference type="PANTHER" id="PTHR43853">
    <property type="entry name" value="3-KETOACYL-COA THIOLASE, PEROXISOMAL"/>
    <property type="match status" value="1"/>
</dbReference>
<comment type="similarity">
    <text evidence="3 8">Belongs to the thiolase-like superfamily. Thiolase family.</text>
</comment>
<dbReference type="InterPro" id="IPR020616">
    <property type="entry name" value="Thiolase_N"/>
</dbReference>
<dbReference type="EMBL" id="KE384719">
    <property type="protein sequence ID" value="KJK83950.1"/>
    <property type="molecule type" value="Genomic_DNA"/>
</dbReference>
<comment type="pathway">
    <text evidence="2">Lipid metabolism; fatty acid metabolism.</text>
</comment>
<dbReference type="PROSITE" id="PS00737">
    <property type="entry name" value="THIOLASE_2"/>
    <property type="match status" value="1"/>
</dbReference>
<gene>
    <name evidence="11" type="ORF">H634G_00313</name>
</gene>
<evidence type="ECO:0000256" key="7">
    <source>
        <dbReference type="ARBA" id="ARBA00047605"/>
    </source>
</evidence>
<organism evidence="11 12">
    <name type="scientific">Metarhizium anisopliae BRIP 53293</name>
    <dbReference type="NCBI Taxonomy" id="1291518"/>
    <lineage>
        <taxon>Eukaryota</taxon>
        <taxon>Fungi</taxon>
        <taxon>Dikarya</taxon>
        <taxon>Ascomycota</taxon>
        <taxon>Pezizomycotina</taxon>
        <taxon>Sordariomycetes</taxon>
        <taxon>Hypocreomycetidae</taxon>
        <taxon>Hypocreales</taxon>
        <taxon>Clavicipitaceae</taxon>
        <taxon>Metarhizium</taxon>
    </lineage>
</organism>
<dbReference type="STRING" id="1291518.A0A0D9PGJ3"/>
<dbReference type="PANTHER" id="PTHR43853:SF5">
    <property type="entry name" value="ACETYL-COA C-ACETYLTRANSFERASE"/>
    <property type="match status" value="1"/>
</dbReference>
<keyword evidence="12" id="KW-1185">Reference proteome</keyword>
<keyword evidence="4 8" id="KW-0808">Transferase</keyword>
<dbReference type="InterPro" id="IPR002155">
    <property type="entry name" value="Thiolase"/>
</dbReference>
<feature type="non-terminal residue" evidence="11">
    <location>
        <position position="1"/>
    </location>
</feature>
<dbReference type="EC" id="2.3.1.16" evidence="6"/>